<dbReference type="EMBL" id="KZ505643">
    <property type="protein sequence ID" value="PKU48961.1"/>
    <property type="molecule type" value="Genomic_DNA"/>
</dbReference>
<gene>
    <name evidence="2" type="ORF">llap_614</name>
</gene>
<reference evidence="3" key="2">
    <citation type="submission" date="2017-12" db="EMBL/GenBank/DDBJ databases">
        <title>Genome sequence of the Bar-tailed Godwit (Limosa lapponica baueri).</title>
        <authorList>
            <person name="Lima N.C.B."/>
            <person name="Parody-Merino A.M."/>
            <person name="Battley P.F."/>
            <person name="Fidler A.E."/>
            <person name="Prosdocimi F."/>
        </authorList>
    </citation>
    <scope>NUCLEOTIDE SEQUENCE [LARGE SCALE GENOMIC DNA]</scope>
</reference>
<dbReference type="AlphaFoldDB" id="A0A2I0USD8"/>
<proteinExistence type="predicted"/>
<reference evidence="3" key="1">
    <citation type="submission" date="2017-11" db="EMBL/GenBank/DDBJ databases">
        <authorList>
            <person name="Lima N.C."/>
            <person name="Parody-Merino A.M."/>
            <person name="Battley P.F."/>
            <person name="Fidler A.E."/>
            <person name="Prosdocimi F."/>
        </authorList>
    </citation>
    <scope>NUCLEOTIDE SEQUENCE [LARGE SCALE GENOMIC DNA]</scope>
</reference>
<organism evidence="2 3">
    <name type="scientific">Limosa lapponica baueri</name>
    <dbReference type="NCBI Taxonomy" id="1758121"/>
    <lineage>
        <taxon>Eukaryota</taxon>
        <taxon>Metazoa</taxon>
        <taxon>Chordata</taxon>
        <taxon>Craniata</taxon>
        <taxon>Vertebrata</taxon>
        <taxon>Euteleostomi</taxon>
        <taxon>Archelosauria</taxon>
        <taxon>Archosauria</taxon>
        <taxon>Dinosauria</taxon>
        <taxon>Saurischia</taxon>
        <taxon>Theropoda</taxon>
        <taxon>Coelurosauria</taxon>
        <taxon>Aves</taxon>
        <taxon>Neognathae</taxon>
        <taxon>Neoaves</taxon>
        <taxon>Charadriiformes</taxon>
        <taxon>Scolopacidae</taxon>
        <taxon>Limosa</taxon>
    </lineage>
</organism>
<evidence type="ECO:0000313" key="3">
    <source>
        <dbReference type="Proteomes" id="UP000233556"/>
    </source>
</evidence>
<feature type="region of interest" description="Disordered" evidence="1">
    <location>
        <begin position="164"/>
        <end position="199"/>
    </location>
</feature>
<evidence type="ECO:0000313" key="2">
    <source>
        <dbReference type="EMBL" id="PKU48961.1"/>
    </source>
</evidence>
<feature type="compositionally biased region" description="Polar residues" evidence="1">
    <location>
        <begin position="186"/>
        <end position="199"/>
    </location>
</feature>
<sequence>MQCFAQELRKPERWRSHRSPGSASIPALAETCKAFPTTVPTWKGGENSAAIAACPSRNLPVQQEGNLYVERARSEEETIQIPAMNRLAGHLYYEDIDASSLHLLKSKDSFALVICLQLVNISGPQKQKRDDLEGDQVTGVMHGILDSKPATFSTIQDVAHLTGFGQRSPRSRDLHPGWQRIASKSEPPQATPQAKQDQA</sequence>
<dbReference type="Proteomes" id="UP000233556">
    <property type="component" value="Unassembled WGS sequence"/>
</dbReference>
<evidence type="ECO:0000256" key="1">
    <source>
        <dbReference type="SAM" id="MobiDB-lite"/>
    </source>
</evidence>
<name>A0A2I0USD8_LIMLA</name>
<accession>A0A2I0USD8</accession>
<protein>
    <submittedName>
        <fullName evidence="2">Uncharacterized protein</fullName>
    </submittedName>
</protein>
<keyword evidence="3" id="KW-1185">Reference proteome</keyword>